<reference evidence="2 3" key="1">
    <citation type="journal article" date="2020" name="G3 (Bethesda)">
        <title>Genetic Underpinnings of Host Manipulation by Ophiocordyceps as Revealed by Comparative Transcriptomics.</title>
        <authorList>
            <person name="Will I."/>
            <person name="Das B."/>
            <person name="Trinh T."/>
            <person name="Brachmann A."/>
            <person name="Ohm R.A."/>
            <person name="de Bekker C."/>
        </authorList>
    </citation>
    <scope>NUCLEOTIDE SEQUENCE [LARGE SCALE GENOMIC DNA]</scope>
    <source>
        <strain evidence="2 3">EC05</strain>
    </source>
</reference>
<evidence type="ECO:0000313" key="3">
    <source>
        <dbReference type="Proteomes" id="UP000562929"/>
    </source>
</evidence>
<gene>
    <name evidence="2" type="ORF">GQ602_006797</name>
</gene>
<dbReference type="EMBL" id="JAACLJ010000008">
    <property type="protein sequence ID" value="KAF4582173.1"/>
    <property type="molecule type" value="Genomic_DNA"/>
</dbReference>
<accession>A0A8H4Q1Z9</accession>
<evidence type="ECO:0000256" key="1">
    <source>
        <dbReference type="SAM" id="MobiDB-lite"/>
    </source>
</evidence>
<dbReference type="Proteomes" id="UP000562929">
    <property type="component" value="Unassembled WGS sequence"/>
</dbReference>
<dbReference type="AlphaFoldDB" id="A0A8H4Q1Z9"/>
<dbReference type="OrthoDB" id="4343396at2759"/>
<comment type="caution">
    <text evidence="2">The sequence shown here is derived from an EMBL/GenBank/DDBJ whole genome shotgun (WGS) entry which is preliminary data.</text>
</comment>
<evidence type="ECO:0000313" key="2">
    <source>
        <dbReference type="EMBL" id="KAF4582173.1"/>
    </source>
</evidence>
<proteinExistence type="predicted"/>
<feature type="region of interest" description="Disordered" evidence="1">
    <location>
        <begin position="251"/>
        <end position="273"/>
    </location>
</feature>
<organism evidence="2 3">
    <name type="scientific">Ophiocordyceps camponoti-floridani</name>
    <dbReference type="NCBI Taxonomy" id="2030778"/>
    <lineage>
        <taxon>Eukaryota</taxon>
        <taxon>Fungi</taxon>
        <taxon>Dikarya</taxon>
        <taxon>Ascomycota</taxon>
        <taxon>Pezizomycotina</taxon>
        <taxon>Sordariomycetes</taxon>
        <taxon>Hypocreomycetidae</taxon>
        <taxon>Hypocreales</taxon>
        <taxon>Ophiocordycipitaceae</taxon>
        <taxon>Ophiocordyceps</taxon>
    </lineage>
</organism>
<keyword evidence="3" id="KW-1185">Reference proteome</keyword>
<name>A0A8H4Q1Z9_9HYPO</name>
<protein>
    <submittedName>
        <fullName evidence="2">Uncharacterized protein</fullName>
    </submittedName>
</protein>
<sequence>MPCIEFGYTIKSEILPALQSCSVATIGQRTHDHSPPLIELSRKLKSTAMARRNMLYAGNGFSDLVILLCSPGSREEFTPLEEIMEDESVPCTMRTLDKSLRFAFCGRRDLETTVVLHARPFRGKRVRDSESDEERKKNDRRAVEALLKALDILKPRVVVVCNLETETVSRGLPQELCSTARDAGKVELLRLRNGHECLKVSSLHPLYGVATTILPHGRGLRMMRDFLFDASLIVAANALIGRTVIGSGISSLEESSRDSLPPPRPGVEPTSSEVMEHLRRRGAFDRPVDKTGIRALMRDYARVTLRVDGFQDRSGGGDNGCSINSIIKTAHEAADKMDAFKGQGFVIGSNDPKLDFSGTHQ</sequence>